<dbReference type="Gene3D" id="3.60.10.10">
    <property type="entry name" value="Endonuclease/exonuclease/phosphatase"/>
    <property type="match status" value="1"/>
</dbReference>
<keyword evidence="1" id="KW-0732">Signal</keyword>
<feature type="domain" description="Endonuclease/exonuclease/phosphatase" evidence="2">
    <location>
        <begin position="51"/>
        <end position="309"/>
    </location>
</feature>
<protein>
    <submittedName>
        <fullName evidence="3">Endonuclease/exonuclease/phosphatase family protein</fullName>
    </submittedName>
</protein>
<dbReference type="SUPFAM" id="SSF56219">
    <property type="entry name" value="DNase I-like"/>
    <property type="match status" value="1"/>
</dbReference>
<dbReference type="Proteomes" id="UP000810252">
    <property type="component" value="Unassembled WGS sequence"/>
</dbReference>
<keyword evidence="3" id="KW-0255">Endonuclease</keyword>
<keyword evidence="3" id="KW-0378">Hydrolase</keyword>
<organism evidence="3 4">
    <name type="scientific">Candidatus Cryptobacteroides merdigallinarum</name>
    <dbReference type="NCBI Taxonomy" id="2840770"/>
    <lineage>
        <taxon>Bacteria</taxon>
        <taxon>Pseudomonadati</taxon>
        <taxon>Bacteroidota</taxon>
        <taxon>Bacteroidia</taxon>
        <taxon>Bacteroidales</taxon>
        <taxon>Candidatus Cryptobacteroides</taxon>
    </lineage>
</organism>
<dbReference type="GO" id="GO:0000175">
    <property type="term" value="F:3'-5'-RNA exonuclease activity"/>
    <property type="evidence" value="ECO:0007669"/>
    <property type="project" value="TreeGrafter"/>
</dbReference>
<evidence type="ECO:0000259" key="2">
    <source>
        <dbReference type="Pfam" id="PF03372"/>
    </source>
</evidence>
<dbReference type="CDD" id="cd09083">
    <property type="entry name" value="EEP-1"/>
    <property type="match status" value="1"/>
</dbReference>
<gene>
    <name evidence="3" type="ORF">IAC29_03935</name>
</gene>
<proteinExistence type="predicted"/>
<evidence type="ECO:0000313" key="4">
    <source>
        <dbReference type="Proteomes" id="UP000810252"/>
    </source>
</evidence>
<evidence type="ECO:0000313" key="3">
    <source>
        <dbReference type="EMBL" id="MBO8448405.1"/>
    </source>
</evidence>
<dbReference type="PROSITE" id="PS51257">
    <property type="entry name" value="PROKAR_LIPOPROTEIN"/>
    <property type="match status" value="1"/>
</dbReference>
<name>A0A9D9EK43_9BACT</name>
<dbReference type="EMBL" id="JADIMQ010000053">
    <property type="protein sequence ID" value="MBO8448405.1"/>
    <property type="molecule type" value="Genomic_DNA"/>
</dbReference>
<dbReference type="Pfam" id="PF03372">
    <property type="entry name" value="Exo_endo_phos"/>
    <property type="match status" value="1"/>
</dbReference>
<dbReference type="GO" id="GO:0004519">
    <property type="term" value="F:endonuclease activity"/>
    <property type="evidence" value="ECO:0007669"/>
    <property type="project" value="UniProtKB-KW"/>
</dbReference>
<accession>A0A9D9EK43</accession>
<sequence length="319" mass="36245">MMKTRLLCLSAMCVAVLSCQAEPVINSVPAPDEGEETVPVERDENTVLAGTFNIRYYNTSDTYTWAMRRGAVMEFINTEKPDFLAMQEVCQNQSEYILENLDECFGYYGVGKFGEDILDEGAESVLVLYRKDRFTLKDKGFFWLADPYDKCPELNEDGWSYSSWNSRFPRTCVWIEAEDTWHPGQTVWFFATHYDNVSSYARTRSSSLILERIRSLAGIEGDLKEAGVTLILTGDFNSDLNSSELSVIRLALDDARTQSPVTEPSQNTFNNFTETGVSIVDHVFYGGNISPLQYDVVTDDYGVKYISDHWPVLFLSSYE</sequence>
<dbReference type="InterPro" id="IPR036691">
    <property type="entry name" value="Endo/exonu/phosph_ase_sf"/>
</dbReference>
<dbReference type="InterPro" id="IPR050410">
    <property type="entry name" value="CCR4/nocturin_mRNA_transcr"/>
</dbReference>
<keyword evidence="3" id="KW-0540">Nuclease</keyword>
<dbReference type="InterPro" id="IPR005135">
    <property type="entry name" value="Endo/exonuclease/phosphatase"/>
</dbReference>
<comment type="caution">
    <text evidence="3">The sequence shown here is derived from an EMBL/GenBank/DDBJ whole genome shotgun (WGS) entry which is preliminary data.</text>
</comment>
<feature type="signal peptide" evidence="1">
    <location>
        <begin position="1"/>
        <end position="21"/>
    </location>
</feature>
<evidence type="ECO:0000256" key="1">
    <source>
        <dbReference type="SAM" id="SignalP"/>
    </source>
</evidence>
<feature type="chain" id="PRO_5039446308" evidence="1">
    <location>
        <begin position="22"/>
        <end position="319"/>
    </location>
</feature>
<reference evidence="3" key="1">
    <citation type="submission" date="2020-10" db="EMBL/GenBank/DDBJ databases">
        <authorList>
            <person name="Gilroy R."/>
        </authorList>
    </citation>
    <scope>NUCLEOTIDE SEQUENCE</scope>
    <source>
        <strain evidence="3">20514</strain>
    </source>
</reference>
<dbReference type="PANTHER" id="PTHR12121">
    <property type="entry name" value="CARBON CATABOLITE REPRESSOR PROTEIN 4"/>
    <property type="match status" value="1"/>
</dbReference>
<dbReference type="PANTHER" id="PTHR12121:SF36">
    <property type="entry name" value="ENDONUCLEASE_EXONUCLEASE_PHOSPHATASE DOMAIN-CONTAINING PROTEIN"/>
    <property type="match status" value="1"/>
</dbReference>
<reference evidence="3" key="2">
    <citation type="journal article" date="2021" name="PeerJ">
        <title>Extensive microbial diversity within the chicken gut microbiome revealed by metagenomics and culture.</title>
        <authorList>
            <person name="Gilroy R."/>
            <person name="Ravi A."/>
            <person name="Getino M."/>
            <person name="Pursley I."/>
            <person name="Horton D.L."/>
            <person name="Alikhan N.F."/>
            <person name="Baker D."/>
            <person name="Gharbi K."/>
            <person name="Hall N."/>
            <person name="Watson M."/>
            <person name="Adriaenssens E.M."/>
            <person name="Foster-Nyarko E."/>
            <person name="Jarju S."/>
            <person name="Secka A."/>
            <person name="Antonio M."/>
            <person name="Oren A."/>
            <person name="Chaudhuri R.R."/>
            <person name="La Ragione R."/>
            <person name="Hildebrand F."/>
            <person name="Pallen M.J."/>
        </authorList>
    </citation>
    <scope>NUCLEOTIDE SEQUENCE</scope>
    <source>
        <strain evidence="3">20514</strain>
    </source>
</reference>
<dbReference type="AlphaFoldDB" id="A0A9D9EK43"/>